<protein>
    <submittedName>
        <fullName evidence="2">NTP transferase domain-containing protein</fullName>
    </submittedName>
</protein>
<accession>A0ABS7C9J3</accession>
<evidence type="ECO:0000313" key="3">
    <source>
        <dbReference type="Proteomes" id="UP001519887"/>
    </source>
</evidence>
<keyword evidence="3" id="KW-1185">Reference proteome</keyword>
<dbReference type="InterPro" id="IPR029044">
    <property type="entry name" value="Nucleotide-diphossugar_trans"/>
</dbReference>
<organism evidence="2 3">
    <name type="scientific">Paenibacillus sepulcri</name>
    <dbReference type="NCBI Taxonomy" id="359917"/>
    <lineage>
        <taxon>Bacteria</taxon>
        <taxon>Bacillati</taxon>
        <taxon>Bacillota</taxon>
        <taxon>Bacilli</taxon>
        <taxon>Bacillales</taxon>
        <taxon>Paenibacillaceae</taxon>
        <taxon>Paenibacillus</taxon>
    </lineage>
</organism>
<evidence type="ECO:0000259" key="1">
    <source>
        <dbReference type="Pfam" id="PF12804"/>
    </source>
</evidence>
<dbReference type="InterPro" id="IPR025877">
    <property type="entry name" value="MobA-like_NTP_Trfase"/>
</dbReference>
<gene>
    <name evidence="2" type="ORF">K0U00_26215</name>
</gene>
<reference evidence="2 3" key="1">
    <citation type="submission" date="2021-07" db="EMBL/GenBank/DDBJ databases">
        <title>Paenibacillus radiodurans sp. nov., isolated from the southeastern edge of Tengger Desert.</title>
        <authorList>
            <person name="Zhang G."/>
        </authorList>
    </citation>
    <scope>NUCLEOTIDE SEQUENCE [LARGE SCALE GENOMIC DNA]</scope>
    <source>
        <strain evidence="2 3">CCM 7311</strain>
    </source>
</reference>
<dbReference type="Proteomes" id="UP001519887">
    <property type="component" value="Unassembled WGS sequence"/>
</dbReference>
<dbReference type="GO" id="GO:0016740">
    <property type="term" value="F:transferase activity"/>
    <property type="evidence" value="ECO:0007669"/>
    <property type="project" value="UniProtKB-KW"/>
</dbReference>
<dbReference type="SUPFAM" id="SSF53448">
    <property type="entry name" value="Nucleotide-diphospho-sugar transferases"/>
    <property type="match status" value="1"/>
</dbReference>
<dbReference type="PANTHER" id="PTHR43777:SF1">
    <property type="entry name" value="MOLYBDENUM COFACTOR CYTIDYLYLTRANSFERASE"/>
    <property type="match status" value="1"/>
</dbReference>
<dbReference type="Pfam" id="PF12804">
    <property type="entry name" value="NTP_transf_3"/>
    <property type="match status" value="1"/>
</dbReference>
<dbReference type="Gene3D" id="3.90.550.10">
    <property type="entry name" value="Spore Coat Polysaccharide Biosynthesis Protein SpsA, Chain A"/>
    <property type="match status" value="1"/>
</dbReference>
<feature type="domain" description="MobA-like NTP transferase" evidence="1">
    <location>
        <begin position="7"/>
        <end position="84"/>
    </location>
</feature>
<dbReference type="PANTHER" id="PTHR43777">
    <property type="entry name" value="MOLYBDENUM COFACTOR CYTIDYLYLTRANSFERASE"/>
    <property type="match status" value="1"/>
</dbReference>
<keyword evidence="2" id="KW-0808">Transferase</keyword>
<feature type="non-terminal residue" evidence="2">
    <location>
        <position position="1"/>
    </location>
</feature>
<comment type="caution">
    <text evidence="2">The sequence shown here is derived from an EMBL/GenBank/DDBJ whole genome shotgun (WGS) entry which is preliminary data.</text>
</comment>
<name>A0ABS7C9J3_9BACL</name>
<proteinExistence type="predicted"/>
<evidence type="ECO:0000313" key="2">
    <source>
        <dbReference type="EMBL" id="MBW7457543.1"/>
    </source>
</evidence>
<sequence>GLGILAAKHAPKGLIVLLADQPDMKSDMIRRVGEVYRENGGLIVQARYVNRPAHPVLFDASLFPELLALNEDIGAKSLLRKYKEQVVYVDTPEDAPRDIDTPEEYRHYLRTAGLQP</sequence>
<dbReference type="EMBL" id="JAHZIK010000884">
    <property type="protein sequence ID" value="MBW7457543.1"/>
    <property type="molecule type" value="Genomic_DNA"/>
</dbReference>